<dbReference type="OrthoDB" id="6057622at2"/>
<gene>
    <name evidence="2" type="ORF">DFR28_10578</name>
</gene>
<name>A0A395JLS9_9GAMM</name>
<evidence type="ECO:0000259" key="1">
    <source>
        <dbReference type="Pfam" id="PF13229"/>
    </source>
</evidence>
<feature type="domain" description="Right handed beta helix" evidence="1">
    <location>
        <begin position="173"/>
        <end position="298"/>
    </location>
</feature>
<dbReference type="Proteomes" id="UP000253083">
    <property type="component" value="Unassembled WGS sequence"/>
</dbReference>
<protein>
    <submittedName>
        <fullName evidence="2">Parallel beta helix pectate lyase-like protein</fullName>
    </submittedName>
</protein>
<evidence type="ECO:0000313" key="3">
    <source>
        <dbReference type="Proteomes" id="UP000253083"/>
    </source>
</evidence>
<dbReference type="NCBIfam" id="NF041518">
    <property type="entry name" value="choice_anch_Q"/>
    <property type="match status" value="1"/>
</dbReference>
<dbReference type="Pfam" id="PF13229">
    <property type="entry name" value="Beta_helix"/>
    <property type="match status" value="1"/>
</dbReference>
<dbReference type="GO" id="GO:0016829">
    <property type="term" value="F:lyase activity"/>
    <property type="evidence" value="ECO:0007669"/>
    <property type="project" value="UniProtKB-KW"/>
</dbReference>
<dbReference type="EMBL" id="QNRT01000005">
    <property type="protein sequence ID" value="RBP48740.1"/>
    <property type="molecule type" value="Genomic_DNA"/>
</dbReference>
<accession>A0A395JLS9</accession>
<keyword evidence="2" id="KW-0456">Lyase</keyword>
<organism evidence="2 3">
    <name type="scientific">Arenicella xantha</name>
    <dbReference type="NCBI Taxonomy" id="644221"/>
    <lineage>
        <taxon>Bacteria</taxon>
        <taxon>Pseudomonadati</taxon>
        <taxon>Pseudomonadota</taxon>
        <taxon>Gammaproteobacteria</taxon>
        <taxon>Arenicellales</taxon>
        <taxon>Arenicellaceae</taxon>
        <taxon>Arenicella</taxon>
    </lineage>
</organism>
<dbReference type="SUPFAM" id="SSF51126">
    <property type="entry name" value="Pectin lyase-like"/>
    <property type="match status" value="1"/>
</dbReference>
<keyword evidence="3" id="KW-1185">Reference proteome</keyword>
<comment type="caution">
    <text evidence="2">The sequence shown here is derived from an EMBL/GenBank/DDBJ whole genome shotgun (WGS) entry which is preliminary data.</text>
</comment>
<dbReference type="InterPro" id="IPR011050">
    <property type="entry name" value="Pectin_lyase_fold/virulence"/>
</dbReference>
<evidence type="ECO:0000313" key="2">
    <source>
        <dbReference type="EMBL" id="RBP48740.1"/>
    </source>
</evidence>
<dbReference type="PANTHER" id="PTHR11319">
    <property type="entry name" value="G PROTEIN-COUPLED RECEPTOR-RELATED"/>
    <property type="match status" value="1"/>
</dbReference>
<dbReference type="PANTHER" id="PTHR11319:SF35">
    <property type="entry name" value="OUTER MEMBRANE PROTEIN PMPC-RELATED"/>
    <property type="match status" value="1"/>
</dbReference>
<dbReference type="RefSeq" id="WP_113955340.1">
    <property type="nucleotide sequence ID" value="NZ_QNRT01000005.1"/>
</dbReference>
<dbReference type="InterPro" id="IPR059226">
    <property type="entry name" value="Choice_anch_Q_dom"/>
</dbReference>
<sequence>MDTDNQCFSVARKWTVLQGLFLAGLFIASVLATSLSARAATIYVVALPGAPGCDLVDAVNSANSDSAVGGCVAGTDGLDTIIFSPFFSRYELTNMVFSHPIRGSSATPEIASEIRIIGLGEEPLEIVRSQSADWIRLFTVGFSGDLRLENLSLQNWRQSDGYDGGTIRVAGKLSMDNVEVTDSVATYGGGISVQTGEALIRNSLIRDSAAGDSGGGIAVASPARLTIFDSTISHNTAQFGGGVAMIQAPGTALSLFNTTLTENSARYGGGLELYTPFVEGASEGSSVIIRNSIISGNTADNQAEVRFIDPDDAELMDVSNNLLGASAHSYAEAVNSALFLVNDNQALTSDYGNTDLRSIIGPLQNNGGKTMTHALVANSPAIDAGLPFRVSIGFPFAIIYYHAGCRGTDSALALSLGDYRPDQRGVERPLGTECDIGAYEYMPPDDACYVVKASNNNVLTFCL</sequence>
<dbReference type="InParanoid" id="A0A395JLS9"/>
<proteinExistence type="predicted"/>
<dbReference type="InterPro" id="IPR039448">
    <property type="entry name" value="Beta_helix"/>
</dbReference>
<dbReference type="AlphaFoldDB" id="A0A395JLS9"/>
<reference evidence="2 3" key="1">
    <citation type="submission" date="2018-06" db="EMBL/GenBank/DDBJ databases">
        <title>Genomic Encyclopedia of Type Strains, Phase IV (KMG-IV): sequencing the most valuable type-strain genomes for metagenomic binning, comparative biology and taxonomic classification.</title>
        <authorList>
            <person name="Goeker M."/>
        </authorList>
    </citation>
    <scope>NUCLEOTIDE SEQUENCE [LARGE SCALE GENOMIC DNA]</scope>
    <source>
        <strain evidence="2 3">DSM 24032</strain>
    </source>
</reference>